<feature type="region of interest" description="Disordered" evidence="1">
    <location>
        <begin position="178"/>
        <end position="239"/>
    </location>
</feature>
<accession>A0A0G4GNL2</accession>
<feature type="compositionally biased region" description="Basic and acidic residues" evidence="1">
    <location>
        <begin position="178"/>
        <end position="208"/>
    </location>
</feature>
<evidence type="ECO:0000256" key="1">
    <source>
        <dbReference type="SAM" id="MobiDB-lite"/>
    </source>
</evidence>
<feature type="compositionally biased region" description="Basic and acidic residues" evidence="1">
    <location>
        <begin position="121"/>
        <end position="139"/>
    </location>
</feature>
<evidence type="ECO:0000313" key="2">
    <source>
        <dbReference type="EMBL" id="CEM31863.1"/>
    </source>
</evidence>
<dbReference type="VEuPathDB" id="CryptoDB:Cvel_4972"/>
<name>A0A0G4GNL2_9ALVE</name>
<feature type="region of interest" description="Disordered" evidence="1">
    <location>
        <begin position="1"/>
        <end position="144"/>
    </location>
</feature>
<proteinExistence type="predicted"/>
<dbReference type="AlphaFoldDB" id="A0A0G4GNL2"/>
<sequence>MSETAQHKTPPPTPDPASNQDGTDNMERMEGRSAVGHIGHTNMGGDGRLWTTQGGDGGRGGGLGMWRSRDPQALKRKTTSKAGPKEASGEEGEGVGKGRKRKIEEGELQGGRRERKSQPLIEHKEALGTRMQVEEETGHKGVLRGVRQQEETGYWHIKNFKGKEFWKRERERLYLGKKEGEVGSERHTGRMIMERGRERASEPKETPERGGNTRGGGEDQGRGGALVEIENEDSESKET</sequence>
<gene>
    <name evidence="2" type="ORF">Cvel_4972</name>
</gene>
<dbReference type="PhylomeDB" id="A0A0G4GNL2"/>
<organism evidence="2">
    <name type="scientific">Chromera velia CCMP2878</name>
    <dbReference type="NCBI Taxonomy" id="1169474"/>
    <lineage>
        <taxon>Eukaryota</taxon>
        <taxon>Sar</taxon>
        <taxon>Alveolata</taxon>
        <taxon>Colpodellida</taxon>
        <taxon>Chromeraceae</taxon>
        <taxon>Chromera</taxon>
    </lineage>
</organism>
<protein>
    <submittedName>
        <fullName evidence="2">Uncharacterized protein</fullName>
    </submittedName>
</protein>
<feature type="compositionally biased region" description="Gly residues" evidence="1">
    <location>
        <begin position="54"/>
        <end position="64"/>
    </location>
</feature>
<dbReference type="EMBL" id="CDMZ01001391">
    <property type="protein sequence ID" value="CEM31863.1"/>
    <property type="molecule type" value="Genomic_DNA"/>
</dbReference>
<reference evidence="2" key="1">
    <citation type="submission" date="2014-11" db="EMBL/GenBank/DDBJ databases">
        <authorList>
            <person name="Otto D Thomas"/>
            <person name="Naeem Raeece"/>
        </authorList>
    </citation>
    <scope>NUCLEOTIDE SEQUENCE</scope>
</reference>